<comment type="caution">
    <text evidence="1">The sequence shown here is derived from an EMBL/GenBank/DDBJ whole genome shotgun (WGS) entry which is preliminary data.</text>
</comment>
<dbReference type="EMBL" id="SZWF01000004">
    <property type="protein sequence ID" value="KAA9394772.1"/>
    <property type="molecule type" value="Genomic_DNA"/>
</dbReference>
<accession>A0A5J5KYZ1</accession>
<reference evidence="1 2" key="1">
    <citation type="submission" date="2019-05" db="EMBL/GenBank/DDBJ databases">
        <title>Kocuria coralli sp. nov., a novel actinobacterium isolated from coral reef seawater.</title>
        <authorList>
            <person name="Li J."/>
        </authorList>
    </citation>
    <scope>NUCLEOTIDE SEQUENCE [LARGE SCALE GENOMIC DNA]</scope>
    <source>
        <strain evidence="1 2">SCSIO 13007</strain>
    </source>
</reference>
<proteinExistence type="predicted"/>
<organism evidence="1 2">
    <name type="scientific">Kocuria coralli</name>
    <dbReference type="NCBI Taxonomy" id="1461025"/>
    <lineage>
        <taxon>Bacteria</taxon>
        <taxon>Bacillati</taxon>
        <taxon>Actinomycetota</taxon>
        <taxon>Actinomycetes</taxon>
        <taxon>Micrococcales</taxon>
        <taxon>Micrococcaceae</taxon>
        <taxon>Kocuria</taxon>
    </lineage>
</organism>
<name>A0A5J5KYZ1_9MICC</name>
<evidence type="ECO:0000313" key="1">
    <source>
        <dbReference type="EMBL" id="KAA9394772.1"/>
    </source>
</evidence>
<sequence length="71" mass="8194">MDYDTYTTRGEAIERTIITPIEASEAVKDARAEYDIDAIADNIIGYDPDTQIYWQVCDEAEFWTIVEERAL</sequence>
<protein>
    <submittedName>
        <fullName evidence="1">Uncharacterized protein</fullName>
    </submittedName>
</protein>
<dbReference type="AlphaFoldDB" id="A0A5J5KYZ1"/>
<keyword evidence="2" id="KW-1185">Reference proteome</keyword>
<dbReference type="RefSeq" id="WP_158033085.1">
    <property type="nucleotide sequence ID" value="NZ_ML708613.1"/>
</dbReference>
<gene>
    <name evidence="1" type="ORF">FCK90_04340</name>
</gene>
<evidence type="ECO:0000313" key="2">
    <source>
        <dbReference type="Proteomes" id="UP000325957"/>
    </source>
</evidence>
<dbReference type="Proteomes" id="UP000325957">
    <property type="component" value="Unassembled WGS sequence"/>
</dbReference>